<dbReference type="InterPro" id="IPR051059">
    <property type="entry name" value="VerF-like"/>
</dbReference>
<evidence type="ECO:0000313" key="8">
    <source>
        <dbReference type="EMBL" id="KAK5528119.1"/>
    </source>
</evidence>
<evidence type="ECO:0000256" key="4">
    <source>
        <dbReference type="ARBA" id="ARBA00022771"/>
    </source>
</evidence>
<dbReference type="GO" id="GO:0000785">
    <property type="term" value="C:chromatin"/>
    <property type="evidence" value="ECO:0007669"/>
    <property type="project" value="TreeGrafter"/>
</dbReference>
<comment type="caution">
    <text evidence="8">The sequence shown here is derived from an EMBL/GenBank/DDBJ whole genome shotgun (WGS) entry which is preliminary data.</text>
</comment>
<evidence type="ECO:0000256" key="6">
    <source>
        <dbReference type="ARBA" id="ARBA00023242"/>
    </source>
</evidence>
<dbReference type="Proteomes" id="UP001345827">
    <property type="component" value="Unassembled WGS sequence"/>
</dbReference>
<evidence type="ECO:0000256" key="2">
    <source>
        <dbReference type="ARBA" id="ARBA00022723"/>
    </source>
</evidence>
<dbReference type="PANTHER" id="PTHR40626">
    <property type="entry name" value="MIP31509P"/>
    <property type="match status" value="1"/>
</dbReference>
<gene>
    <name evidence="8" type="ORF">LTR25_010634</name>
</gene>
<comment type="subcellular location">
    <subcellularLocation>
        <location evidence="1">Nucleus</location>
    </subcellularLocation>
</comment>
<evidence type="ECO:0000256" key="5">
    <source>
        <dbReference type="ARBA" id="ARBA00022833"/>
    </source>
</evidence>
<proteinExistence type="predicted"/>
<evidence type="ECO:0000256" key="1">
    <source>
        <dbReference type="ARBA" id="ARBA00004123"/>
    </source>
</evidence>
<evidence type="ECO:0000256" key="3">
    <source>
        <dbReference type="ARBA" id="ARBA00022737"/>
    </source>
</evidence>
<dbReference type="GO" id="GO:0000981">
    <property type="term" value="F:DNA-binding transcription factor activity, RNA polymerase II-specific"/>
    <property type="evidence" value="ECO:0007669"/>
    <property type="project" value="InterPro"/>
</dbReference>
<dbReference type="GO" id="GO:0006351">
    <property type="term" value="P:DNA-templated transcription"/>
    <property type="evidence" value="ECO:0007669"/>
    <property type="project" value="InterPro"/>
</dbReference>
<protein>
    <recommendedName>
        <fullName evidence="7">Xylanolytic transcriptional activator regulatory domain-containing protein</fullName>
    </recommendedName>
</protein>
<keyword evidence="5" id="KW-0862">Zinc</keyword>
<accession>A0AAV9PRQ4</accession>
<reference evidence="8 9" key="1">
    <citation type="submission" date="2023-06" db="EMBL/GenBank/DDBJ databases">
        <title>Black Yeasts Isolated from many extreme environments.</title>
        <authorList>
            <person name="Coleine C."/>
            <person name="Stajich J.E."/>
            <person name="Selbmann L."/>
        </authorList>
    </citation>
    <scope>NUCLEOTIDE SEQUENCE [LARGE SCALE GENOMIC DNA]</scope>
    <source>
        <strain evidence="8 9">CCFEE 5887</strain>
    </source>
</reference>
<feature type="domain" description="Xylanolytic transcriptional activator regulatory" evidence="7">
    <location>
        <begin position="202"/>
        <end position="443"/>
    </location>
</feature>
<evidence type="ECO:0000313" key="9">
    <source>
        <dbReference type="Proteomes" id="UP001345827"/>
    </source>
</evidence>
<dbReference type="GO" id="GO:0008270">
    <property type="term" value="F:zinc ion binding"/>
    <property type="evidence" value="ECO:0007669"/>
    <property type="project" value="UniProtKB-KW"/>
</dbReference>
<dbReference type="AlphaFoldDB" id="A0AAV9PRQ4"/>
<dbReference type="GO" id="GO:0005634">
    <property type="term" value="C:nucleus"/>
    <property type="evidence" value="ECO:0007669"/>
    <property type="project" value="UniProtKB-SubCell"/>
</dbReference>
<organism evidence="8 9">
    <name type="scientific">Vermiconidia calcicola</name>
    <dbReference type="NCBI Taxonomy" id="1690605"/>
    <lineage>
        <taxon>Eukaryota</taxon>
        <taxon>Fungi</taxon>
        <taxon>Dikarya</taxon>
        <taxon>Ascomycota</taxon>
        <taxon>Pezizomycotina</taxon>
        <taxon>Dothideomycetes</taxon>
        <taxon>Dothideomycetidae</taxon>
        <taxon>Mycosphaerellales</taxon>
        <taxon>Extremaceae</taxon>
        <taxon>Vermiconidia</taxon>
    </lineage>
</organism>
<keyword evidence="2" id="KW-0479">Metal-binding</keyword>
<name>A0AAV9PRQ4_9PEZI</name>
<evidence type="ECO:0000259" key="7">
    <source>
        <dbReference type="Pfam" id="PF04082"/>
    </source>
</evidence>
<keyword evidence="6" id="KW-0539">Nucleus</keyword>
<keyword evidence="3" id="KW-0677">Repeat</keyword>
<keyword evidence="4" id="KW-0863">Zinc-finger</keyword>
<dbReference type="PANTHER" id="PTHR40626:SF3">
    <property type="entry name" value="TRANSCRIPTION FACTOR WITH C2H2 AND ZN(2)-CYS(6) DNA BINDING DOMAIN (EUROFUNG)-RELATED"/>
    <property type="match status" value="1"/>
</dbReference>
<dbReference type="EMBL" id="JAXLQG010000028">
    <property type="protein sequence ID" value="KAK5528119.1"/>
    <property type="molecule type" value="Genomic_DNA"/>
</dbReference>
<sequence length="650" mass="73319">MPVLRQAKDPVRSRNALWSMSGVGQGLLSSPQKSSEHLRPKSRDAIPIHHLLNTPEGDDFIGRFPIRSTVAAPIDEDDDAALGEVEIASDASHWSEDYESNDVFIGAPIPDYESVNFDTFFGGFETLTFGAYPLHHDLSQVTSVGGLASQSAMALEPRAYEIRQLLLSTASKLSTEFPETINLMQMASDIELLTHAELDHCIGLYFTNYHRHCPIFHRPSFQPTTVPIPLLLGMVSLGAMYSQERAKVLWMKCLLDVMEAYVFSWPGLRDDYGGFFTLAEAPDEETLDYQFQLFQGAYLMVVVQYFSGNLAARRRARRQRFITVLSVRTVIPKRFIADTAQIARSFRLPTAQHDSVVAIPDEMAFQRWIRKEVRIRTMNILLALDSAMGIFNNVPPRVHYVELDLQLPCHPEFFELSNYAEMLARSSFPRPRMKLIDAFQRLFSSPRDLRSAFHNETLCCWDMLYLIHVLFTHTTQLVFGNPLNRMSPTTLAVGPSSHVLESIKTALNNWKTLWDEAKRSLPRSTISDLGFETSADSYWTLLRMIVQKCEANSANAAANEAYNASNGTYGNDQSQTGTYSNGTSQGCQSTPGLDFMPLEADSDSQGAHLRRILVYEYLNNLERPKPKRSGKVTVLGQTRRPYLRHGTFST</sequence>
<dbReference type="CDD" id="cd12148">
    <property type="entry name" value="fungal_TF_MHR"/>
    <property type="match status" value="1"/>
</dbReference>
<dbReference type="GO" id="GO:0000978">
    <property type="term" value="F:RNA polymerase II cis-regulatory region sequence-specific DNA binding"/>
    <property type="evidence" value="ECO:0007669"/>
    <property type="project" value="InterPro"/>
</dbReference>
<dbReference type="InterPro" id="IPR007219">
    <property type="entry name" value="XnlR_reg_dom"/>
</dbReference>
<keyword evidence="9" id="KW-1185">Reference proteome</keyword>
<dbReference type="Pfam" id="PF04082">
    <property type="entry name" value="Fungal_trans"/>
    <property type="match status" value="1"/>
</dbReference>